<dbReference type="InterPro" id="IPR007061">
    <property type="entry name" value="MST-like"/>
</dbReference>
<organism evidence="3 4">
    <name type="scientific">Streptomyces virginiae</name>
    <name type="common">Streptomyces cinnamonensis</name>
    <dbReference type="NCBI Taxonomy" id="1961"/>
    <lineage>
        <taxon>Bacteria</taxon>
        <taxon>Bacillati</taxon>
        <taxon>Actinomycetota</taxon>
        <taxon>Actinomycetes</taxon>
        <taxon>Kitasatosporales</taxon>
        <taxon>Streptomycetaceae</taxon>
        <taxon>Streptomyces</taxon>
    </lineage>
</organism>
<feature type="compositionally biased region" description="Low complexity" evidence="1">
    <location>
        <begin position="33"/>
        <end position="44"/>
    </location>
</feature>
<feature type="region of interest" description="Disordered" evidence="1">
    <location>
        <begin position="30"/>
        <end position="64"/>
    </location>
</feature>
<keyword evidence="4" id="KW-1185">Reference proteome</keyword>
<reference evidence="4" key="1">
    <citation type="submission" date="2020-09" db="EMBL/GenBank/DDBJ databases">
        <title>Whole genome shotgun sequence of Streptomyces cinnamonensis NBRC 15873.</title>
        <authorList>
            <person name="Komaki H."/>
            <person name="Tamura T."/>
        </authorList>
    </citation>
    <scope>NUCLEOTIDE SEQUENCE [LARGE SCALE GENOMIC DNA]</scope>
    <source>
        <strain evidence="4">NBRC 15873</strain>
    </source>
</reference>
<feature type="compositionally biased region" description="Basic and acidic residues" evidence="1">
    <location>
        <begin position="267"/>
        <end position="277"/>
    </location>
</feature>
<dbReference type="Gene3D" id="1.20.120.450">
    <property type="entry name" value="dinb family like domain"/>
    <property type="match status" value="1"/>
</dbReference>
<dbReference type="SUPFAM" id="SSF109854">
    <property type="entry name" value="DinB/YfiT-like putative metalloenzymes"/>
    <property type="match status" value="1"/>
</dbReference>
<accession>A0ABQ3NMV8</accession>
<protein>
    <recommendedName>
        <fullName evidence="5">Integral membrane protein</fullName>
    </recommendedName>
</protein>
<dbReference type="EMBL" id="BNDV01000008">
    <property type="protein sequence ID" value="GHI14087.1"/>
    <property type="molecule type" value="Genomic_DNA"/>
</dbReference>
<gene>
    <name evidence="3" type="ORF">Scinn_35500</name>
</gene>
<feature type="transmembrane region" description="Helical" evidence="2">
    <location>
        <begin position="116"/>
        <end position="136"/>
    </location>
</feature>
<dbReference type="InterPro" id="IPR034660">
    <property type="entry name" value="DinB/YfiT-like"/>
</dbReference>
<keyword evidence="2" id="KW-0472">Membrane</keyword>
<sequence>MLLHLIEETARHGGHADIIRESLDGATLFPLMAAGSGPTRGSSPGSPPRPPAVGGGRQKSCTSGRCGRGALADRSYAGSMATDPVLRQGPDSTDLVLRVGPVGPTWNALTSAGPALFTPLALGALTLLVALGMALAGARASTVFVVVGVIAGLEYLIGWLALASSRARDILRVEFAPAGVPASLRLVRGAGPDDWLPVKTLREVRLTHKVVEPYPGDYKPAVSTLTLELALRGVREQLTLPFDGDPQRLADSLKALLGPAGVVVMLRTERSTRDRPQRNSGWTSGGSASANSGGG</sequence>
<feature type="region of interest" description="Disordered" evidence="1">
    <location>
        <begin position="267"/>
        <end position="295"/>
    </location>
</feature>
<feature type="compositionally biased region" description="Low complexity" evidence="1">
    <location>
        <begin position="279"/>
        <end position="295"/>
    </location>
</feature>
<evidence type="ECO:0000313" key="4">
    <source>
        <dbReference type="Proteomes" id="UP000660554"/>
    </source>
</evidence>
<dbReference type="Pfam" id="PF04978">
    <property type="entry name" value="MST"/>
    <property type="match status" value="1"/>
</dbReference>
<evidence type="ECO:0000256" key="1">
    <source>
        <dbReference type="SAM" id="MobiDB-lite"/>
    </source>
</evidence>
<keyword evidence="2" id="KW-1133">Transmembrane helix</keyword>
<evidence type="ECO:0000313" key="3">
    <source>
        <dbReference type="EMBL" id="GHI14087.1"/>
    </source>
</evidence>
<proteinExistence type="predicted"/>
<dbReference type="Proteomes" id="UP000660554">
    <property type="component" value="Unassembled WGS sequence"/>
</dbReference>
<name>A0ABQ3NMV8_STRVG</name>
<feature type="transmembrane region" description="Helical" evidence="2">
    <location>
        <begin position="142"/>
        <end position="162"/>
    </location>
</feature>
<evidence type="ECO:0008006" key="5">
    <source>
        <dbReference type="Google" id="ProtNLM"/>
    </source>
</evidence>
<evidence type="ECO:0000256" key="2">
    <source>
        <dbReference type="SAM" id="Phobius"/>
    </source>
</evidence>
<keyword evidence="2" id="KW-0812">Transmembrane</keyword>
<comment type="caution">
    <text evidence="3">The sequence shown here is derived from an EMBL/GenBank/DDBJ whole genome shotgun (WGS) entry which is preliminary data.</text>
</comment>